<evidence type="ECO:0000313" key="2">
    <source>
        <dbReference type="Proteomes" id="UP000447833"/>
    </source>
</evidence>
<keyword evidence="1" id="KW-0808">Transferase</keyword>
<proteinExistence type="predicted"/>
<comment type="caution">
    <text evidence="1">The sequence shown here is derived from an EMBL/GenBank/DDBJ whole genome shotgun (WGS) entry which is preliminary data.</text>
</comment>
<dbReference type="SUPFAM" id="SSF55729">
    <property type="entry name" value="Acyl-CoA N-acyltransferases (Nat)"/>
    <property type="match status" value="1"/>
</dbReference>
<dbReference type="Proteomes" id="UP000447833">
    <property type="component" value="Unassembled WGS sequence"/>
</dbReference>
<protein>
    <submittedName>
        <fullName evidence="1">GNAT family N-acetyltransferase</fullName>
    </submittedName>
</protein>
<dbReference type="EMBL" id="WMEY01000003">
    <property type="protein sequence ID" value="MYL63634.1"/>
    <property type="molecule type" value="Genomic_DNA"/>
</dbReference>
<evidence type="ECO:0000313" key="1">
    <source>
        <dbReference type="EMBL" id="MYL63634.1"/>
    </source>
</evidence>
<name>A0A845EYP4_9BACL</name>
<accession>A0A845EYP4</accession>
<reference evidence="1 2" key="1">
    <citation type="submission" date="2019-11" db="EMBL/GenBank/DDBJ databases">
        <title>Genome sequences of 17 halophilic strains isolated from different environments.</title>
        <authorList>
            <person name="Furrow R.E."/>
        </authorList>
    </citation>
    <scope>NUCLEOTIDE SEQUENCE [LARGE SCALE GENOMIC DNA]</scope>
    <source>
        <strain evidence="1 2">22506_14_FS</strain>
    </source>
</reference>
<dbReference type="Gene3D" id="3.40.630.30">
    <property type="match status" value="1"/>
</dbReference>
<dbReference type="InterPro" id="IPR016181">
    <property type="entry name" value="Acyl_CoA_acyltransferase"/>
</dbReference>
<dbReference type="GO" id="GO:0016740">
    <property type="term" value="F:transferase activity"/>
    <property type="evidence" value="ECO:0007669"/>
    <property type="project" value="UniProtKB-KW"/>
</dbReference>
<gene>
    <name evidence="1" type="ORF">GLW07_09750</name>
</gene>
<dbReference type="AlphaFoldDB" id="A0A845EYP4"/>
<organism evidence="1 2">
    <name type="scientific">Guptibacillus hwajinpoensis</name>
    <dbReference type="NCBI Taxonomy" id="208199"/>
    <lineage>
        <taxon>Bacteria</taxon>
        <taxon>Bacillati</taxon>
        <taxon>Bacillota</taxon>
        <taxon>Bacilli</taxon>
        <taxon>Bacillales</taxon>
        <taxon>Guptibacillaceae</taxon>
        <taxon>Guptibacillus</taxon>
    </lineage>
</organism>
<sequence>MEWTMEDKDWIEEEFGRMPIAEDIFTYIQAYEGMGCEFRLWFKDEAPVAITAVLDQAPSNQKSWLGTIVVDPVQRRKGVGHDVIQCIVGEKREVVFAGIPLQQNEWSLFLGKCGFEQYAIEGEGKKYLTFVHPNEH</sequence>
<dbReference type="RefSeq" id="WP_160919219.1">
    <property type="nucleotide sequence ID" value="NZ_WMEY01000003.1"/>
</dbReference>